<evidence type="ECO:0000313" key="12">
    <source>
        <dbReference type="EMBL" id="KAF2635497.1"/>
    </source>
</evidence>
<keyword evidence="6" id="KW-0496">Mitochondrion</keyword>
<keyword evidence="5" id="KW-0677">Repeat</keyword>
<feature type="region of interest" description="Disordered" evidence="11">
    <location>
        <begin position="225"/>
        <end position="280"/>
    </location>
</feature>
<keyword evidence="3 10" id="KW-0813">Transport</keyword>
<evidence type="ECO:0000256" key="7">
    <source>
        <dbReference type="ARBA" id="ARBA00022989"/>
    </source>
</evidence>
<evidence type="ECO:0000256" key="4">
    <source>
        <dbReference type="ARBA" id="ARBA00022692"/>
    </source>
</evidence>
<evidence type="ECO:0000256" key="10">
    <source>
        <dbReference type="RuleBase" id="RU000488"/>
    </source>
</evidence>
<reference evidence="12" key="1">
    <citation type="journal article" date="2020" name="Stud. Mycol.">
        <title>101 Dothideomycetes genomes: a test case for predicting lifestyles and emergence of pathogens.</title>
        <authorList>
            <person name="Haridas S."/>
            <person name="Albert R."/>
            <person name="Binder M."/>
            <person name="Bloem J."/>
            <person name="Labutti K."/>
            <person name="Salamov A."/>
            <person name="Andreopoulos B."/>
            <person name="Baker S."/>
            <person name="Barry K."/>
            <person name="Bills G."/>
            <person name="Bluhm B."/>
            <person name="Cannon C."/>
            <person name="Castanera R."/>
            <person name="Culley D."/>
            <person name="Daum C."/>
            <person name="Ezra D."/>
            <person name="Gonzalez J."/>
            <person name="Henrissat B."/>
            <person name="Kuo A."/>
            <person name="Liang C."/>
            <person name="Lipzen A."/>
            <person name="Lutzoni F."/>
            <person name="Magnuson J."/>
            <person name="Mondo S."/>
            <person name="Nolan M."/>
            <person name="Ohm R."/>
            <person name="Pangilinan J."/>
            <person name="Park H.-J."/>
            <person name="Ramirez L."/>
            <person name="Alfaro M."/>
            <person name="Sun H."/>
            <person name="Tritt A."/>
            <person name="Yoshinaga Y."/>
            <person name="Zwiers L.-H."/>
            <person name="Turgeon B."/>
            <person name="Goodwin S."/>
            <person name="Spatafora J."/>
            <person name="Crous P."/>
            <person name="Grigoriev I."/>
        </authorList>
    </citation>
    <scope>NUCLEOTIDE SEQUENCE</scope>
    <source>
        <strain evidence="12">CBS 473.64</strain>
    </source>
</reference>
<comment type="similarity">
    <text evidence="2 10">Belongs to the mitochondrial carrier (TC 2.A.29) family.</text>
</comment>
<dbReference type="SUPFAM" id="SSF103506">
    <property type="entry name" value="Mitochondrial carrier"/>
    <property type="match status" value="1"/>
</dbReference>
<evidence type="ECO:0000313" key="13">
    <source>
        <dbReference type="Proteomes" id="UP000799753"/>
    </source>
</evidence>
<name>A0A6A6RK76_9PLEO</name>
<evidence type="ECO:0000256" key="9">
    <source>
        <dbReference type="PROSITE-ProRule" id="PRU00282"/>
    </source>
</evidence>
<proteinExistence type="inferred from homology"/>
<dbReference type="Gene3D" id="1.50.40.10">
    <property type="entry name" value="Mitochondrial carrier domain"/>
    <property type="match status" value="2"/>
</dbReference>
<keyword evidence="6" id="KW-0999">Mitochondrion inner membrane</keyword>
<comment type="subcellular location">
    <subcellularLocation>
        <location evidence="1">Membrane</location>
        <topology evidence="1">Multi-pass membrane protein</topology>
    </subcellularLocation>
</comment>
<evidence type="ECO:0000256" key="8">
    <source>
        <dbReference type="ARBA" id="ARBA00023136"/>
    </source>
</evidence>
<keyword evidence="4 9" id="KW-0812">Transmembrane</keyword>
<gene>
    <name evidence="12" type="ORF">P280DRAFT_473771</name>
</gene>
<protein>
    <submittedName>
        <fullName evidence="12">Mitochondrial carrier</fullName>
    </submittedName>
</protein>
<dbReference type="OrthoDB" id="415315at2759"/>
<evidence type="ECO:0000256" key="3">
    <source>
        <dbReference type="ARBA" id="ARBA00022448"/>
    </source>
</evidence>
<feature type="compositionally biased region" description="Low complexity" evidence="11">
    <location>
        <begin position="233"/>
        <end position="264"/>
    </location>
</feature>
<dbReference type="PROSITE" id="PS50920">
    <property type="entry name" value="SOLCAR"/>
    <property type="match status" value="3"/>
</dbReference>
<dbReference type="Proteomes" id="UP000799753">
    <property type="component" value="Unassembled WGS sequence"/>
</dbReference>
<feature type="repeat" description="Solcar" evidence="9">
    <location>
        <begin position="198"/>
        <end position="335"/>
    </location>
</feature>
<dbReference type="PANTHER" id="PTHR45667">
    <property type="entry name" value="S-ADENOSYLMETHIONINE MITOCHONDRIAL CARRIER PROTEIN"/>
    <property type="match status" value="1"/>
</dbReference>
<evidence type="ECO:0000256" key="11">
    <source>
        <dbReference type="SAM" id="MobiDB-lite"/>
    </source>
</evidence>
<keyword evidence="8 9" id="KW-0472">Membrane</keyword>
<evidence type="ECO:0000256" key="6">
    <source>
        <dbReference type="ARBA" id="ARBA00022792"/>
    </source>
</evidence>
<keyword evidence="13" id="KW-1185">Reference proteome</keyword>
<evidence type="ECO:0000256" key="1">
    <source>
        <dbReference type="ARBA" id="ARBA00004141"/>
    </source>
</evidence>
<sequence length="347" mass="37618">MLAGGIGGLTGDMLMHSLDTVKTRQQGDPHMPPKYTSMGNTYYTIWRQEGIPRGLYGGVQPAFVGSFLGTVTFFGTYEWSKRLMIDYGIAPSISYFAAGLLADFAAAPVYVPSEVLKTRLQLQGRYNNPHFNSGYNYRGTLSAMRTIARTEGFGALFYGYQATLWRDLPFSALQFAFYEEERGMAKRYMGSNDIGLPLEILTAATAGGMAGVITTPLDVVKTRIQTQRTDGGSAPAPAPNSSLSPTSTSKHPSSTKPSHSSPHNRPISTASPSTAVRAHAHSAATLDTSSVIRGLHIIYKSEGIWGCFRGVGPRGVWTSVQSSTMLVLYQQILKWFDAHPLVGGDEV</sequence>
<feature type="repeat" description="Solcar" evidence="9">
    <location>
        <begin position="1"/>
        <end position="83"/>
    </location>
</feature>
<dbReference type="InterPro" id="IPR023395">
    <property type="entry name" value="MCP_dom_sf"/>
</dbReference>
<dbReference type="AlphaFoldDB" id="A0A6A6RK76"/>
<accession>A0A6A6RK76</accession>
<dbReference type="EMBL" id="MU006806">
    <property type="protein sequence ID" value="KAF2635497.1"/>
    <property type="molecule type" value="Genomic_DNA"/>
</dbReference>
<dbReference type="GO" id="GO:0016020">
    <property type="term" value="C:membrane"/>
    <property type="evidence" value="ECO:0007669"/>
    <property type="project" value="UniProtKB-SubCell"/>
</dbReference>
<feature type="repeat" description="Solcar" evidence="9">
    <location>
        <begin position="90"/>
        <end position="184"/>
    </location>
</feature>
<evidence type="ECO:0000256" key="2">
    <source>
        <dbReference type="ARBA" id="ARBA00006375"/>
    </source>
</evidence>
<keyword evidence="7" id="KW-1133">Transmembrane helix</keyword>
<dbReference type="InterPro" id="IPR018108">
    <property type="entry name" value="MCP_transmembrane"/>
</dbReference>
<dbReference type="Pfam" id="PF00153">
    <property type="entry name" value="Mito_carr"/>
    <property type="match status" value="4"/>
</dbReference>
<organism evidence="12 13">
    <name type="scientific">Massarina eburnea CBS 473.64</name>
    <dbReference type="NCBI Taxonomy" id="1395130"/>
    <lineage>
        <taxon>Eukaryota</taxon>
        <taxon>Fungi</taxon>
        <taxon>Dikarya</taxon>
        <taxon>Ascomycota</taxon>
        <taxon>Pezizomycotina</taxon>
        <taxon>Dothideomycetes</taxon>
        <taxon>Pleosporomycetidae</taxon>
        <taxon>Pleosporales</taxon>
        <taxon>Massarineae</taxon>
        <taxon>Massarinaceae</taxon>
        <taxon>Massarina</taxon>
    </lineage>
</organism>
<dbReference type="FunFam" id="1.50.40.10:FF:000095">
    <property type="entry name" value="Mitochondrial carrier protein"/>
    <property type="match status" value="1"/>
</dbReference>
<evidence type="ECO:0000256" key="5">
    <source>
        <dbReference type="ARBA" id="ARBA00022737"/>
    </source>
</evidence>